<keyword evidence="1" id="KW-0472">Membrane</keyword>
<protein>
    <submittedName>
        <fullName evidence="2">Uncharacterized protein</fullName>
    </submittedName>
</protein>
<keyword evidence="1" id="KW-0812">Transmembrane</keyword>
<evidence type="ECO:0000313" key="3">
    <source>
        <dbReference type="Proteomes" id="UP000824366"/>
    </source>
</evidence>
<gene>
    <name evidence="2" type="ORF">MIZ03_2949</name>
</gene>
<dbReference type="RefSeq" id="WP_223904051.1">
    <property type="nucleotide sequence ID" value="NZ_AP024238.1"/>
</dbReference>
<dbReference type="Proteomes" id="UP000824366">
    <property type="component" value="Chromosome"/>
</dbReference>
<reference evidence="2 3" key="1">
    <citation type="journal article" date="2021" name="Microbiol. Spectr.">
        <title>A Single Bacterium Capable of Oxidation and Reduction of Iron at Circumneutral pH.</title>
        <authorList>
            <person name="Kato S."/>
            <person name="Ohkuma M."/>
        </authorList>
    </citation>
    <scope>NUCLEOTIDE SEQUENCE [LARGE SCALE GENOMIC DNA]</scope>
    <source>
        <strain evidence="2 3">MIZ03</strain>
    </source>
</reference>
<keyword evidence="1" id="KW-1133">Transmembrane helix</keyword>
<evidence type="ECO:0000313" key="2">
    <source>
        <dbReference type="EMBL" id="BCO28056.1"/>
    </source>
</evidence>
<accession>A0ABM7MPN8</accession>
<feature type="transmembrane region" description="Helical" evidence="1">
    <location>
        <begin position="20"/>
        <end position="49"/>
    </location>
</feature>
<keyword evidence="3" id="KW-1185">Reference proteome</keyword>
<dbReference type="EMBL" id="AP024238">
    <property type="protein sequence ID" value="BCO28056.1"/>
    <property type="molecule type" value="Genomic_DNA"/>
</dbReference>
<name>A0ABM7MPN8_9BURK</name>
<evidence type="ECO:0000256" key="1">
    <source>
        <dbReference type="SAM" id="Phobius"/>
    </source>
</evidence>
<organism evidence="2 3">
    <name type="scientific">Rhodoferax lithotrophicus</name>
    <dbReference type="NCBI Taxonomy" id="2798804"/>
    <lineage>
        <taxon>Bacteria</taxon>
        <taxon>Pseudomonadati</taxon>
        <taxon>Pseudomonadota</taxon>
        <taxon>Betaproteobacteria</taxon>
        <taxon>Burkholderiales</taxon>
        <taxon>Comamonadaceae</taxon>
        <taxon>Rhodoferax</taxon>
    </lineage>
</organism>
<sequence length="105" mass="11646">MSSNNALRSVPIRPSGLHLLWQACLTWLDVSAWPGLILMVVALGLLGAFHQVTSGIVKQNELRLQSVSAYNKATWLCNNLNDRPARENCLLQRQVIKSDMAAHLP</sequence>
<proteinExistence type="predicted"/>